<dbReference type="eggNOG" id="COG0025">
    <property type="taxonomic scope" value="Bacteria"/>
</dbReference>
<feature type="transmembrane region" description="Helical" evidence="9">
    <location>
        <begin position="293"/>
        <end position="311"/>
    </location>
</feature>
<feature type="transmembrane region" description="Helical" evidence="9">
    <location>
        <begin position="104"/>
        <end position="126"/>
    </location>
</feature>
<comment type="subcellular location">
    <subcellularLocation>
        <location evidence="1">Cell membrane</location>
        <topology evidence="1">Multi-pass membrane protein</topology>
    </subcellularLocation>
</comment>
<keyword evidence="5 9" id="KW-0812">Transmembrane</keyword>
<evidence type="ECO:0000313" key="12">
    <source>
        <dbReference type="Proteomes" id="UP000001784"/>
    </source>
</evidence>
<feature type="transmembrane region" description="Helical" evidence="9">
    <location>
        <begin position="207"/>
        <end position="225"/>
    </location>
</feature>
<dbReference type="InterPro" id="IPR006153">
    <property type="entry name" value="Cation/H_exchanger_TM"/>
</dbReference>
<dbReference type="InterPro" id="IPR038770">
    <property type="entry name" value="Na+/solute_symporter_sf"/>
</dbReference>
<evidence type="ECO:0000256" key="2">
    <source>
        <dbReference type="ARBA" id="ARBA00022448"/>
    </source>
</evidence>
<evidence type="ECO:0000256" key="9">
    <source>
        <dbReference type="SAM" id="Phobius"/>
    </source>
</evidence>
<protein>
    <submittedName>
        <fullName evidence="11">Sodium/hydrogen exchanger</fullName>
    </submittedName>
</protein>
<dbReference type="HOGENOM" id="CLU_008635_6_2_7"/>
<dbReference type="Proteomes" id="UP000001784">
    <property type="component" value="Chromosome"/>
</dbReference>
<evidence type="ECO:0000256" key="7">
    <source>
        <dbReference type="ARBA" id="ARBA00023065"/>
    </source>
</evidence>
<keyword evidence="6 9" id="KW-1133">Transmembrane helix</keyword>
<keyword evidence="2" id="KW-0813">Transport</keyword>
<dbReference type="EMBL" id="CP000478">
    <property type="protein sequence ID" value="ABK17150.1"/>
    <property type="molecule type" value="Genomic_DNA"/>
</dbReference>
<feature type="transmembrane region" description="Helical" evidence="9">
    <location>
        <begin position="345"/>
        <end position="368"/>
    </location>
</feature>
<feature type="transmembrane region" description="Helical" evidence="9">
    <location>
        <begin position="40"/>
        <end position="59"/>
    </location>
</feature>
<dbReference type="Gene3D" id="1.20.1530.20">
    <property type="match status" value="1"/>
</dbReference>
<evidence type="ECO:0000256" key="3">
    <source>
        <dbReference type="ARBA" id="ARBA00022449"/>
    </source>
</evidence>
<dbReference type="KEGG" id="sfu:Sfum_1460"/>
<dbReference type="STRING" id="335543.Sfum_1460"/>
<organism evidence="11 12">
    <name type="scientific">Syntrophobacter fumaroxidans (strain DSM 10017 / MPOB)</name>
    <dbReference type="NCBI Taxonomy" id="335543"/>
    <lineage>
        <taxon>Bacteria</taxon>
        <taxon>Pseudomonadati</taxon>
        <taxon>Thermodesulfobacteriota</taxon>
        <taxon>Syntrophobacteria</taxon>
        <taxon>Syntrophobacterales</taxon>
        <taxon>Syntrophobacteraceae</taxon>
        <taxon>Syntrophobacter</taxon>
    </lineage>
</organism>
<accession>A0LI98</accession>
<name>A0LI98_SYNFM</name>
<evidence type="ECO:0000256" key="8">
    <source>
        <dbReference type="ARBA" id="ARBA00023136"/>
    </source>
</evidence>
<evidence type="ECO:0000256" key="6">
    <source>
        <dbReference type="ARBA" id="ARBA00022989"/>
    </source>
</evidence>
<evidence type="ECO:0000313" key="11">
    <source>
        <dbReference type="EMBL" id="ABK17150.1"/>
    </source>
</evidence>
<reference evidence="11 12" key="1">
    <citation type="submission" date="2006-10" db="EMBL/GenBank/DDBJ databases">
        <title>Complete sequence of Syntrophobacter fumaroxidans MPOB.</title>
        <authorList>
            <consortium name="US DOE Joint Genome Institute"/>
            <person name="Copeland A."/>
            <person name="Lucas S."/>
            <person name="Lapidus A."/>
            <person name="Barry K."/>
            <person name="Detter J.C."/>
            <person name="Glavina del Rio T."/>
            <person name="Hammon N."/>
            <person name="Israni S."/>
            <person name="Pitluck S."/>
            <person name="Goltsman E.G."/>
            <person name="Martinez M."/>
            <person name="Schmutz J."/>
            <person name="Larimer F."/>
            <person name="Land M."/>
            <person name="Hauser L."/>
            <person name="Kyrpides N."/>
            <person name="Kim E."/>
            <person name="Boone D.R."/>
            <person name="Brockman F."/>
            <person name="Culley D."/>
            <person name="Ferry J."/>
            <person name="Gunsalus R."/>
            <person name="McInerney M.J."/>
            <person name="Morrison M."/>
            <person name="Plugge C."/>
            <person name="Rohlin L."/>
            <person name="Scholten J."/>
            <person name="Sieber J."/>
            <person name="Stams A.J.M."/>
            <person name="Worm P."/>
            <person name="Henstra A.M."/>
            <person name="Richardson P."/>
        </authorList>
    </citation>
    <scope>NUCLEOTIDE SEQUENCE [LARGE SCALE GENOMIC DNA]</scope>
    <source>
        <strain evidence="12">DSM 10017 / MPOB</strain>
    </source>
</reference>
<dbReference type="Pfam" id="PF00999">
    <property type="entry name" value="Na_H_Exchanger"/>
    <property type="match status" value="1"/>
</dbReference>
<proteinExistence type="predicted"/>
<keyword evidence="8 9" id="KW-0472">Membrane</keyword>
<dbReference type="InParanoid" id="A0LI98"/>
<evidence type="ECO:0000256" key="4">
    <source>
        <dbReference type="ARBA" id="ARBA00022475"/>
    </source>
</evidence>
<feature type="transmembrane region" description="Helical" evidence="9">
    <location>
        <begin position="245"/>
        <end position="272"/>
    </location>
</feature>
<evidence type="ECO:0000256" key="1">
    <source>
        <dbReference type="ARBA" id="ARBA00004651"/>
    </source>
</evidence>
<dbReference type="AlphaFoldDB" id="A0LI98"/>
<sequence precursor="true">MQPRKRVSSLRTGSRIMIIAAVFVLLVFLYSLASRRLEHTIVTAPIVFTAAGMLLVSTLPVLNELEADRNALLLLAEVGLVLTLFSDATRISPRVLKENERLPVRLLSAGMLLSILLGAAAATVVFPGLSIWEVGVLAAILAPTDAGLGEVIVNSPRVPVRIRQALSVEAGLNDGLSVPFLMFFIALASAGTTGTGGTFMRYVVEQIGFGTLVGVGVGLAGGRLLGLAEDKGWMAGSLRQLGLVALPLLCVMGSKPVGASMFIAAYVAGLAVQIGFKRAGEESVEFTEGWGRLLDFFVFFFFGMLVARAFGRFSPACLVYGVISLTAVRMLPVAVALVGTRLSAATVLFMGWFGPRGLASIVLGLVYLEEEAHLPGETTITLAVMATVLLSIFAHGVSSLPGIGLYAKKIAAMDASAPEHLKIADSERLS</sequence>
<evidence type="ECO:0000256" key="5">
    <source>
        <dbReference type="ARBA" id="ARBA00022692"/>
    </source>
</evidence>
<keyword evidence="3" id="KW-0050">Antiport</keyword>
<dbReference type="GO" id="GO:0005886">
    <property type="term" value="C:plasma membrane"/>
    <property type="evidence" value="ECO:0007669"/>
    <property type="project" value="UniProtKB-SubCell"/>
</dbReference>
<keyword evidence="12" id="KW-1185">Reference proteome</keyword>
<feature type="transmembrane region" description="Helical" evidence="9">
    <location>
        <begin position="12"/>
        <end position="33"/>
    </location>
</feature>
<dbReference type="GO" id="GO:0015297">
    <property type="term" value="F:antiporter activity"/>
    <property type="evidence" value="ECO:0007669"/>
    <property type="project" value="UniProtKB-KW"/>
</dbReference>
<feature type="domain" description="Cation/H+ exchanger transmembrane" evidence="10">
    <location>
        <begin position="25"/>
        <end position="397"/>
    </location>
</feature>
<gene>
    <name evidence="11" type="ordered locus">Sfum_1460</name>
</gene>
<keyword evidence="7" id="KW-0406">Ion transport</keyword>
<feature type="transmembrane region" description="Helical" evidence="9">
    <location>
        <begin position="317"/>
        <end position="338"/>
    </location>
</feature>
<keyword evidence="4" id="KW-1003">Cell membrane</keyword>
<feature type="transmembrane region" description="Helical" evidence="9">
    <location>
        <begin position="380"/>
        <end position="407"/>
    </location>
</feature>
<evidence type="ECO:0000259" key="10">
    <source>
        <dbReference type="Pfam" id="PF00999"/>
    </source>
</evidence>
<dbReference type="GO" id="GO:1902600">
    <property type="term" value="P:proton transmembrane transport"/>
    <property type="evidence" value="ECO:0007669"/>
    <property type="project" value="InterPro"/>
</dbReference>
<dbReference type="PANTHER" id="PTHR32507:SF8">
    <property type="entry name" value="CNH1P"/>
    <property type="match status" value="1"/>
</dbReference>
<dbReference type="PANTHER" id="PTHR32507">
    <property type="entry name" value="NA(+)/H(+) ANTIPORTER 1"/>
    <property type="match status" value="1"/>
</dbReference>
<feature type="transmembrane region" description="Helical" evidence="9">
    <location>
        <begin position="180"/>
        <end position="200"/>
    </location>
</feature>